<sequence>MLTSSPRYSLAKRDQQGVGLIEVLVAVLVIAVGVLGYAAMQLFALQSAEEASYRTHAALIARDALERLLLNADPDALADYFDAANWPSEPESYGGDYPDGCTNTACDPQQLAAADISQLAWAAANSLPAGMVQASDDCGGVPSPSCVVVTWMDMTPEECLAEYPDIPDATDYHCVVLEALRP</sequence>
<proteinExistence type="predicted"/>
<organism evidence="3 4">
    <name type="scientific">Alcanivorax quisquiliarum</name>
    <dbReference type="NCBI Taxonomy" id="2933565"/>
    <lineage>
        <taxon>Bacteria</taxon>
        <taxon>Pseudomonadati</taxon>
        <taxon>Pseudomonadota</taxon>
        <taxon>Gammaproteobacteria</taxon>
        <taxon>Oceanospirillales</taxon>
        <taxon>Alcanivoracaceae</taxon>
        <taxon>Alcanivorax</taxon>
    </lineage>
</organism>
<feature type="transmembrane region" description="Helical" evidence="1">
    <location>
        <begin position="20"/>
        <end position="45"/>
    </location>
</feature>
<keyword evidence="4" id="KW-1185">Reference proteome</keyword>
<keyword evidence="1" id="KW-0812">Transmembrane</keyword>
<dbReference type="InterPro" id="IPR054402">
    <property type="entry name" value="Tt1218-like_dom"/>
</dbReference>
<evidence type="ECO:0000313" key="4">
    <source>
        <dbReference type="Proteomes" id="UP001165524"/>
    </source>
</evidence>
<dbReference type="Proteomes" id="UP001165524">
    <property type="component" value="Unassembled WGS sequence"/>
</dbReference>
<dbReference type="Pfam" id="PF07963">
    <property type="entry name" value="N_methyl"/>
    <property type="match status" value="1"/>
</dbReference>
<accession>A0ABT0E9H9</accession>
<dbReference type="EMBL" id="JALKII010000009">
    <property type="protein sequence ID" value="MCK0538498.1"/>
    <property type="molecule type" value="Genomic_DNA"/>
</dbReference>
<keyword evidence="1" id="KW-0472">Membrane</keyword>
<dbReference type="NCBIfam" id="TIGR02532">
    <property type="entry name" value="IV_pilin_GFxxxE"/>
    <property type="match status" value="1"/>
</dbReference>
<dbReference type="InterPro" id="IPR013362">
    <property type="entry name" value="Pilus_4_PilV"/>
</dbReference>
<name>A0ABT0E9H9_9GAMM</name>
<dbReference type="Pfam" id="PF22150">
    <property type="entry name" value="Tt1218-like"/>
    <property type="match status" value="1"/>
</dbReference>
<evidence type="ECO:0000259" key="2">
    <source>
        <dbReference type="Pfam" id="PF22150"/>
    </source>
</evidence>
<dbReference type="InterPro" id="IPR012902">
    <property type="entry name" value="N_methyl_site"/>
</dbReference>
<protein>
    <submittedName>
        <fullName evidence="3">Type IV pilus modification protein PilV</fullName>
    </submittedName>
</protein>
<reference evidence="3" key="1">
    <citation type="submission" date="2022-04" db="EMBL/GenBank/DDBJ databases">
        <title>Alcanivorax sp. CY1518 draft genome sequence.</title>
        <authorList>
            <person name="Zhao G."/>
            <person name="An M."/>
        </authorList>
    </citation>
    <scope>NUCLEOTIDE SEQUENCE</scope>
    <source>
        <strain evidence="3">CY1518</strain>
    </source>
</reference>
<gene>
    <name evidence="3" type="primary">pilV</name>
    <name evidence="3" type="ORF">MU846_12345</name>
</gene>
<feature type="domain" description="Type IV pilin Tt1218-like" evidence="2">
    <location>
        <begin position="39"/>
        <end position="116"/>
    </location>
</feature>
<evidence type="ECO:0000256" key="1">
    <source>
        <dbReference type="SAM" id="Phobius"/>
    </source>
</evidence>
<keyword evidence="1" id="KW-1133">Transmembrane helix</keyword>
<dbReference type="RefSeq" id="WP_246953182.1">
    <property type="nucleotide sequence ID" value="NZ_JALKII010000009.1"/>
</dbReference>
<evidence type="ECO:0000313" key="3">
    <source>
        <dbReference type="EMBL" id="MCK0538498.1"/>
    </source>
</evidence>
<comment type="caution">
    <text evidence="3">The sequence shown here is derived from an EMBL/GenBank/DDBJ whole genome shotgun (WGS) entry which is preliminary data.</text>
</comment>
<dbReference type="NCBIfam" id="TIGR02523">
    <property type="entry name" value="type_IV_pilV"/>
    <property type="match status" value="1"/>
</dbReference>